<accession>A0ABV8W8Z1</accession>
<feature type="transmembrane region" description="Helical" evidence="1">
    <location>
        <begin position="12"/>
        <end position="32"/>
    </location>
</feature>
<proteinExistence type="predicted"/>
<keyword evidence="1" id="KW-0812">Transmembrane</keyword>
<feature type="transmembrane region" description="Helical" evidence="1">
    <location>
        <begin position="70"/>
        <end position="91"/>
    </location>
</feature>
<feature type="transmembrane region" description="Helical" evidence="1">
    <location>
        <begin position="44"/>
        <end position="63"/>
    </location>
</feature>
<sequence length="186" mass="21261">MKLSTDVKYLTVKQSAIFLLVSLFLVWVWMFLAAKYDRENDRGLTTGFGFMVILSFILVGFFAKQKSGQYLATFFYLFFGGFTVFILTLVLGSAMSAIIKASWAWFVVPLVSITILTYFILRRLFSFPDNFVAFWVLFSLPILTAIVLKLLPFYKGISQHELGIGFPISIYLSFVFIAITILCREI</sequence>
<protein>
    <submittedName>
        <fullName evidence="2">Uncharacterized protein</fullName>
    </submittedName>
</protein>
<keyword evidence="3" id="KW-1185">Reference proteome</keyword>
<dbReference type="EMBL" id="JBHSCO010000006">
    <property type="protein sequence ID" value="MFC4393278.1"/>
    <property type="molecule type" value="Genomic_DNA"/>
</dbReference>
<reference evidence="3" key="1">
    <citation type="journal article" date="2019" name="Int. J. Syst. Evol. Microbiol.">
        <title>The Global Catalogue of Microorganisms (GCM) 10K type strain sequencing project: providing services to taxonomists for standard genome sequencing and annotation.</title>
        <authorList>
            <consortium name="The Broad Institute Genomics Platform"/>
            <consortium name="The Broad Institute Genome Sequencing Center for Infectious Disease"/>
            <person name="Wu L."/>
            <person name="Ma J."/>
        </authorList>
    </citation>
    <scope>NUCLEOTIDE SEQUENCE [LARGE SCALE GENOMIC DNA]</scope>
    <source>
        <strain evidence="3">CGMCC 1.15345</strain>
    </source>
</reference>
<evidence type="ECO:0000313" key="3">
    <source>
        <dbReference type="Proteomes" id="UP001595719"/>
    </source>
</evidence>
<feature type="transmembrane region" description="Helical" evidence="1">
    <location>
        <begin position="103"/>
        <end position="121"/>
    </location>
</feature>
<dbReference type="Proteomes" id="UP001595719">
    <property type="component" value="Unassembled WGS sequence"/>
</dbReference>
<keyword evidence="1" id="KW-1133">Transmembrane helix</keyword>
<organism evidence="2 3">
    <name type="scientific">Flavobacterium quisquiliarum</name>
    <dbReference type="NCBI Taxonomy" id="1834436"/>
    <lineage>
        <taxon>Bacteria</taxon>
        <taxon>Pseudomonadati</taxon>
        <taxon>Bacteroidota</taxon>
        <taxon>Flavobacteriia</taxon>
        <taxon>Flavobacteriales</taxon>
        <taxon>Flavobacteriaceae</taxon>
        <taxon>Flavobacterium</taxon>
    </lineage>
</organism>
<evidence type="ECO:0000256" key="1">
    <source>
        <dbReference type="SAM" id="Phobius"/>
    </source>
</evidence>
<gene>
    <name evidence="2" type="ORF">ACFOY0_19960</name>
</gene>
<dbReference type="RefSeq" id="WP_179004267.1">
    <property type="nucleotide sequence ID" value="NZ_JBHSCO010000006.1"/>
</dbReference>
<feature type="transmembrane region" description="Helical" evidence="1">
    <location>
        <begin position="164"/>
        <end position="183"/>
    </location>
</feature>
<evidence type="ECO:0000313" key="2">
    <source>
        <dbReference type="EMBL" id="MFC4393278.1"/>
    </source>
</evidence>
<feature type="transmembrane region" description="Helical" evidence="1">
    <location>
        <begin position="133"/>
        <end position="152"/>
    </location>
</feature>
<keyword evidence="1" id="KW-0472">Membrane</keyword>
<comment type="caution">
    <text evidence="2">The sequence shown here is derived from an EMBL/GenBank/DDBJ whole genome shotgun (WGS) entry which is preliminary data.</text>
</comment>
<name>A0ABV8W8Z1_9FLAO</name>